<sequence>MIILTYISAFWDGSVEDVVLGAKMKREADRLLAQIGRANTMIVAVKAGARAEGFVLGLETAGALRAGDAESLYLAFESAFEQRLKILAS</sequence>
<dbReference type="EMBL" id="CABVHY010000023">
    <property type="protein sequence ID" value="VVO21606.1"/>
    <property type="molecule type" value="Genomic_DNA"/>
</dbReference>
<dbReference type="Proteomes" id="UP000379480">
    <property type="component" value="Unassembled WGS sequence"/>
</dbReference>
<name>A0A5E7DXZ6_PSEFL</name>
<proteinExistence type="predicted"/>
<gene>
    <name evidence="1" type="ORF">PS723_04254</name>
</gene>
<protein>
    <submittedName>
        <fullName evidence="1">Uncharacterized protein</fullName>
    </submittedName>
</protein>
<evidence type="ECO:0000313" key="2">
    <source>
        <dbReference type="Proteomes" id="UP000379480"/>
    </source>
</evidence>
<evidence type="ECO:0000313" key="1">
    <source>
        <dbReference type="EMBL" id="VVO21606.1"/>
    </source>
</evidence>
<organism evidence="1 2">
    <name type="scientific">Pseudomonas fluorescens</name>
    <dbReference type="NCBI Taxonomy" id="294"/>
    <lineage>
        <taxon>Bacteria</taxon>
        <taxon>Pseudomonadati</taxon>
        <taxon>Pseudomonadota</taxon>
        <taxon>Gammaproteobacteria</taxon>
        <taxon>Pseudomonadales</taxon>
        <taxon>Pseudomonadaceae</taxon>
        <taxon>Pseudomonas</taxon>
    </lineage>
</organism>
<reference evidence="1 2" key="1">
    <citation type="submission" date="2019-09" db="EMBL/GenBank/DDBJ databases">
        <authorList>
            <person name="Chandra G."/>
            <person name="Truman W A."/>
        </authorList>
    </citation>
    <scope>NUCLEOTIDE SEQUENCE [LARGE SCALE GENOMIC DNA]</scope>
    <source>
        <strain evidence="1">PS723</strain>
    </source>
</reference>
<accession>A0A5E7DXZ6</accession>
<dbReference type="AlphaFoldDB" id="A0A5E7DXZ6"/>